<evidence type="ECO:0008006" key="3">
    <source>
        <dbReference type="Google" id="ProtNLM"/>
    </source>
</evidence>
<comment type="caution">
    <text evidence="1">The sequence shown here is derived from an EMBL/GenBank/DDBJ whole genome shotgun (WGS) entry which is preliminary data.</text>
</comment>
<organism evidence="1 2">
    <name type="scientific">Microbacterium dauci</name>
    <dbReference type="NCBI Taxonomy" id="3048008"/>
    <lineage>
        <taxon>Bacteria</taxon>
        <taxon>Bacillati</taxon>
        <taxon>Actinomycetota</taxon>
        <taxon>Actinomycetes</taxon>
        <taxon>Micrococcales</taxon>
        <taxon>Microbacteriaceae</taxon>
        <taxon>Microbacterium</taxon>
    </lineage>
</organism>
<gene>
    <name evidence="1" type="ORF">QNI14_00130</name>
</gene>
<reference evidence="1 2" key="1">
    <citation type="submission" date="2023-05" db="EMBL/GenBank/DDBJ databases">
        <title>Microbacterium dauci sp.nov., Isolated from Carrot Rhizosphere Soil.</title>
        <authorList>
            <person name="Xiao Z."/>
            <person name="Zheng J."/>
        </authorList>
    </citation>
    <scope>NUCLEOTIDE SEQUENCE [LARGE SCALE GENOMIC DNA]</scope>
    <source>
        <strain evidence="1 2">LX3-4</strain>
    </source>
</reference>
<sequence>MFDAADAGHPAARALRADVVRGVAGAVQLLVLSTDVDAVVLGGGVAHLGDRLLTPGLVG</sequence>
<keyword evidence="2" id="KW-1185">Reference proteome</keyword>
<proteinExistence type="predicted"/>
<name>A0ABT6Z9L4_9MICO</name>
<protein>
    <recommendedName>
        <fullName evidence="3">ROK family protein</fullName>
    </recommendedName>
</protein>
<dbReference type="Proteomes" id="UP001321481">
    <property type="component" value="Unassembled WGS sequence"/>
</dbReference>
<dbReference type="SUPFAM" id="SSF53067">
    <property type="entry name" value="Actin-like ATPase domain"/>
    <property type="match status" value="1"/>
</dbReference>
<evidence type="ECO:0000313" key="2">
    <source>
        <dbReference type="Proteomes" id="UP001321481"/>
    </source>
</evidence>
<evidence type="ECO:0000313" key="1">
    <source>
        <dbReference type="EMBL" id="MDJ1112852.1"/>
    </source>
</evidence>
<dbReference type="Gene3D" id="3.30.420.40">
    <property type="match status" value="1"/>
</dbReference>
<accession>A0ABT6Z9L4</accession>
<dbReference type="InterPro" id="IPR043129">
    <property type="entry name" value="ATPase_NBD"/>
</dbReference>
<dbReference type="RefSeq" id="WP_283714159.1">
    <property type="nucleotide sequence ID" value="NZ_JASJND010000001.1"/>
</dbReference>
<dbReference type="EMBL" id="JASJND010000001">
    <property type="protein sequence ID" value="MDJ1112852.1"/>
    <property type="molecule type" value="Genomic_DNA"/>
</dbReference>